<evidence type="ECO:0000256" key="1">
    <source>
        <dbReference type="SAM" id="MobiDB-lite"/>
    </source>
</evidence>
<dbReference type="EMBL" id="RIBY02001840">
    <property type="protein sequence ID" value="KAH9827991.1"/>
    <property type="molecule type" value="Genomic_DNA"/>
</dbReference>
<evidence type="ECO:0000313" key="3">
    <source>
        <dbReference type="Proteomes" id="UP001138500"/>
    </source>
</evidence>
<feature type="compositionally biased region" description="Polar residues" evidence="1">
    <location>
        <begin position="20"/>
        <end position="32"/>
    </location>
</feature>
<feature type="region of interest" description="Disordered" evidence="1">
    <location>
        <begin position="1"/>
        <end position="32"/>
    </location>
</feature>
<comment type="caution">
    <text evidence="2">The sequence shown here is derived from an EMBL/GenBank/DDBJ whole genome shotgun (WGS) entry which is preliminary data.</text>
</comment>
<accession>A0A9W7W2S3</accession>
<gene>
    <name evidence="2" type="ORF">Tdes44962_MAKER09520</name>
</gene>
<name>A0A9W7W2S3_9PEZI</name>
<keyword evidence="3" id="KW-1185">Reference proteome</keyword>
<proteinExistence type="predicted"/>
<protein>
    <submittedName>
        <fullName evidence="2">Uncharacterized protein</fullName>
    </submittedName>
</protein>
<evidence type="ECO:0000313" key="2">
    <source>
        <dbReference type="EMBL" id="KAH9827991.1"/>
    </source>
</evidence>
<dbReference type="AlphaFoldDB" id="A0A9W7W2S3"/>
<reference evidence="2 3" key="1">
    <citation type="journal article" date="2018" name="IMA Fungus">
        <title>IMA Genome-F 10: Nine draft genome sequences of Claviceps purpurea s.lat., including C. arundinis, C. humidiphila, and C. cf. spartinae, pseudomolecules for the pitch canker pathogen Fusarium circinatum, draft genome of Davidsoniella eucalypti, Grosmannia galeiformis, Quambalaria eucalypti, and Teratosphaeria destructans.</title>
        <authorList>
            <person name="Wingfield B.D."/>
            <person name="Liu M."/>
            <person name="Nguyen H.D."/>
            <person name="Lane F.A."/>
            <person name="Morgan S.W."/>
            <person name="De Vos L."/>
            <person name="Wilken P.M."/>
            <person name="Duong T.A."/>
            <person name="Aylward J."/>
            <person name="Coetzee M.P."/>
            <person name="Dadej K."/>
            <person name="De Beer Z.W."/>
            <person name="Findlay W."/>
            <person name="Havenga M."/>
            <person name="Kolarik M."/>
            <person name="Menzies J.G."/>
            <person name="Naidoo K."/>
            <person name="Pochopski O."/>
            <person name="Shoukouhi P."/>
            <person name="Santana Q.C."/>
            <person name="Seifert K.A."/>
            <person name="Soal N."/>
            <person name="Steenkamp E.T."/>
            <person name="Tatham C.T."/>
            <person name="van der Nest M.A."/>
            <person name="Wingfield M.J."/>
        </authorList>
    </citation>
    <scope>NUCLEOTIDE SEQUENCE [LARGE SCALE GENOMIC DNA]</scope>
    <source>
        <strain evidence="2">CMW44962</strain>
    </source>
</reference>
<organism evidence="2 3">
    <name type="scientific">Teratosphaeria destructans</name>
    <dbReference type="NCBI Taxonomy" id="418781"/>
    <lineage>
        <taxon>Eukaryota</taxon>
        <taxon>Fungi</taxon>
        <taxon>Dikarya</taxon>
        <taxon>Ascomycota</taxon>
        <taxon>Pezizomycotina</taxon>
        <taxon>Dothideomycetes</taxon>
        <taxon>Dothideomycetidae</taxon>
        <taxon>Mycosphaerellales</taxon>
        <taxon>Teratosphaeriaceae</taxon>
        <taxon>Teratosphaeria</taxon>
    </lineage>
</organism>
<dbReference type="Proteomes" id="UP001138500">
    <property type="component" value="Unassembled WGS sequence"/>
</dbReference>
<sequence length="76" mass="8218">MANSAKDGGRASANRRTAEMTDQTRAQIPGSSTMLIQAMVPVRACDPTTKIKNPLCRTSVHLSDGTDAWVNERTQT</sequence>
<reference evidence="2 3" key="2">
    <citation type="journal article" date="2021" name="Curr. Genet.">
        <title>Genetic response to nitrogen starvation in the aggressive Eucalyptus foliar pathogen Teratosphaeria destructans.</title>
        <authorList>
            <person name="Havenga M."/>
            <person name="Wingfield B.D."/>
            <person name="Wingfield M.J."/>
            <person name="Dreyer L.L."/>
            <person name="Roets F."/>
            <person name="Aylward J."/>
        </authorList>
    </citation>
    <scope>NUCLEOTIDE SEQUENCE [LARGE SCALE GENOMIC DNA]</scope>
    <source>
        <strain evidence="2">CMW44962</strain>
    </source>
</reference>